<name>A0A6M3LNT0_9ZZZZ</name>
<reference evidence="1" key="1">
    <citation type="submission" date="2020-03" db="EMBL/GenBank/DDBJ databases">
        <title>The deep terrestrial virosphere.</title>
        <authorList>
            <person name="Holmfeldt K."/>
            <person name="Nilsson E."/>
            <person name="Simone D."/>
            <person name="Lopez-Fernandez M."/>
            <person name="Wu X."/>
            <person name="de Brujin I."/>
            <person name="Lundin D."/>
            <person name="Andersson A."/>
            <person name="Bertilsson S."/>
            <person name="Dopson M."/>
        </authorList>
    </citation>
    <scope>NUCLEOTIDE SEQUENCE</scope>
    <source>
        <strain evidence="1">MM415B03657</strain>
    </source>
</reference>
<gene>
    <name evidence="1" type="ORF">MM415B03657_0009</name>
</gene>
<dbReference type="AlphaFoldDB" id="A0A6M3LNT0"/>
<proteinExistence type="predicted"/>
<protein>
    <recommendedName>
        <fullName evidence="2">Portal protein</fullName>
    </recommendedName>
</protein>
<evidence type="ECO:0008006" key="2">
    <source>
        <dbReference type="Google" id="ProtNLM"/>
    </source>
</evidence>
<dbReference type="EMBL" id="MT143284">
    <property type="protein sequence ID" value="QJA95084.1"/>
    <property type="molecule type" value="Genomic_DNA"/>
</dbReference>
<accession>A0A6M3LNT0</accession>
<sequence length="586" mass="66335">MPETPTKAEILRLQRAINWSYRQLKPFRENDMQAMQQYVGSHYSEHGSSKKVPFSLMELAISTYTQRLSGGRPRVLATTPHRQLKAQAAKLKRGINNLLEEIDFHETVAEVVQAAFFSMGILKTGLQVRGSMEWNGFMHDVTQPFADSVTLDNWVHDMAAARWDKIQFCGDRYCIDLEDGKDIFKHGDNLKALSYTGETQADRTNTLSKGSDYNREDYREQTEVWDVWDPRKNIIIVLAAGEGDMAVEENGEYIDVADWNGPERGPYRLLRFNPVRGNIMPVPPVGLWRDMHELANNIMRKLDRQARRQKSVYGVRPGGEPDGNTAMTANDGDMVKLMDPKNVTKLDFPGVDPQMLAFLIQLKNMASWLWGNLDALGGLSPQADTLGQDRLLSASASQRLVMMQNTVLTFTTGSVKGLGELLYTDPFIVLPQTKRYANIEVPVLWTPEDREADFIQYNFTIEPYSLQYRSPSERLETIRQTMLQIAAPFAQQMMGQGVDIDFEKLFRIIGEYTGMDEMNDIMIYTNPRHTEEGPVRAMQSPVTNRINTRVNRPGATSQGKDEAMVNNLMGFGQQPAQSAQMARPTG</sequence>
<evidence type="ECO:0000313" key="1">
    <source>
        <dbReference type="EMBL" id="QJA95084.1"/>
    </source>
</evidence>
<organism evidence="1">
    <name type="scientific">viral metagenome</name>
    <dbReference type="NCBI Taxonomy" id="1070528"/>
    <lineage>
        <taxon>unclassified sequences</taxon>
        <taxon>metagenomes</taxon>
        <taxon>organismal metagenomes</taxon>
    </lineage>
</organism>